<evidence type="ECO:0000256" key="4">
    <source>
        <dbReference type="ARBA" id="ARBA00022881"/>
    </source>
</evidence>
<keyword evidence="2" id="KW-0227">DNA damage</keyword>
<dbReference type="Gene3D" id="4.10.860.10">
    <property type="entry name" value="UVR domain"/>
    <property type="match status" value="1"/>
</dbReference>
<feature type="domain" description="GIY-YIG" evidence="7">
    <location>
        <begin position="1"/>
        <end position="72"/>
    </location>
</feature>
<dbReference type="AlphaFoldDB" id="A0A381PUZ3"/>
<dbReference type="InterPro" id="IPR000305">
    <property type="entry name" value="GIY-YIG_endonuc"/>
</dbReference>
<evidence type="ECO:0008006" key="10">
    <source>
        <dbReference type="Google" id="ProtNLM"/>
    </source>
</evidence>
<organism evidence="9">
    <name type="scientific">marine metagenome</name>
    <dbReference type="NCBI Taxonomy" id="408172"/>
    <lineage>
        <taxon>unclassified sequences</taxon>
        <taxon>metagenomes</taxon>
        <taxon>ecological metagenomes</taxon>
    </lineage>
</organism>
<gene>
    <name evidence="9" type="ORF">METZ01_LOCUS22711</name>
</gene>
<feature type="domain" description="UvrC family homology region profile" evidence="8">
    <location>
        <begin position="233"/>
        <end position="375"/>
    </location>
</feature>
<dbReference type="InterPro" id="IPR001943">
    <property type="entry name" value="UVR_dom"/>
</dbReference>
<dbReference type="FunFam" id="3.40.1440.10:FF:000001">
    <property type="entry name" value="UvrABC system protein C"/>
    <property type="match status" value="1"/>
</dbReference>
<evidence type="ECO:0000313" key="9">
    <source>
        <dbReference type="EMBL" id="SUZ69857.1"/>
    </source>
</evidence>
<dbReference type="InterPro" id="IPR004791">
    <property type="entry name" value="UvrC"/>
</dbReference>
<dbReference type="GO" id="GO:0006289">
    <property type="term" value="P:nucleotide-excision repair"/>
    <property type="evidence" value="ECO:0007669"/>
    <property type="project" value="InterPro"/>
</dbReference>
<dbReference type="PROSITE" id="PS50165">
    <property type="entry name" value="UVRC"/>
    <property type="match status" value="1"/>
</dbReference>
<evidence type="ECO:0000259" key="7">
    <source>
        <dbReference type="PROSITE" id="PS50164"/>
    </source>
</evidence>
<proteinExistence type="predicted"/>
<keyword evidence="3" id="KW-0228">DNA excision</keyword>
<dbReference type="InterPro" id="IPR036876">
    <property type="entry name" value="UVR_dom_sf"/>
</dbReference>
<dbReference type="PROSITE" id="PS50164">
    <property type="entry name" value="GIY_YIG"/>
    <property type="match status" value="1"/>
</dbReference>
<evidence type="ECO:0000256" key="3">
    <source>
        <dbReference type="ARBA" id="ARBA00022769"/>
    </source>
</evidence>
<dbReference type="EMBL" id="UINC01001073">
    <property type="protein sequence ID" value="SUZ69857.1"/>
    <property type="molecule type" value="Genomic_DNA"/>
</dbReference>
<name>A0A381PUZ3_9ZZZZ</name>
<dbReference type="InterPro" id="IPR001162">
    <property type="entry name" value="UvrC_RNase_H_dom"/>
</dbReference>
<dbReference type="SMART" id="SM00465">
    <property type="entry name" value="GIYc"/>
    <property type="match status" value="1"/>
</dbReference>
<dbReference type="PANTHER" id="PTHR30562">
    <property type="entry name" value="UVRC/OXIDOREDUCTASE"/>
    <property type="match status" value="1"/>
</dbReference>
<evidence type="ECO:0000259" key="6">
    <source>
        <dbReference type="PROSITE" id="PS50151"/>
    </source>
</evidence>
<evidence type="ECO:0000256" key="5">
    <source>
        <dbReference type="ARBA" id="ARBA00023204"/>
    </source>
</evidence>
<evidence type="ECO:0000256" key="1">
    <source>
        <dbReference type="ARBA" id="ARBA00022490"/>
    </source>
</evidence>
<dbReference type="GO" id="GO:0009381">
    <property type="term" value="F:excinuclease ABC activity"/>
    <property type="evidence" value="ECO:0007669"/>
    <property type="project" value="InterPro"/>
</dbReference>
<dbReference type="InterPro" id="IPR035901">
    <property type="entry name" value="GIY-YIG_endonuc_sf"/>
</dbReference>
<dbReference type="GO" id="GO:0009380">
    <property type="term" value="C:excinuclease repair complex"/>
    <property type="evidence" value="ECO:0007669"/>
    <property type="project" value="InterPro"/>
</dbReference>
<protein>
    <recommendedName>
        <fullName evidence="10">GIY-YIG domain-containing protein</fullName>
    </recommendedName>
</protein>
<keyword evidence="1" id="KW-0963">Cytoplasm</keyword>
<dbReference type="SUPFAM" id="SSF46600">
    <property type="entry name" value="C-terminal UvrC-binding domain of UvrB"/>
    <property type="match status" value="1"/>
</dbReference>
<dbReference type="InterPro" id="IPR050066">
    <property type="entry name" value="UvrABC_protein_C"/>
</dbReference>
<dbReference type="NCBIfam" id="TIGR00194">
    <property type="entry name" value="uvrC"/>
    <property type="match status" value="1"/>
</dbReference>
<accession>A0A381PUZ3</accession>
<dbReference type="CDD" id="cd10434">
    <property type="entry name" value="GIY-YIG_UvrC_Cho"/>
    <property type="match status" value="1"/>
</dbReference>
<feature type="non-terminal residue" evidence="9">
    <location>
        <position position="375"/>
    </location>
</feature>
<keyword evidence="4" id="KW-0267">Excision nuclease</keyword>
<dbReference type="Gene3D" id="3.40.1440.10">
    <property type="entry name" value="GIY-YIG endonuclease"/>
    <property type="match status" value="1"/>
</dbReference>
<keyword evidence="5" id="KW-0234">DNA repair</keyword>
<feature type="domain" description="UVR" evidence="6">
    <location>
        <begin position="182"/>
        <end position="217"/>
    </location>
</feature>
<reference evidence="9" key="1">
    <citation type="submission" date="2018-05" db="EMBL/GenBank/DDBJ databases">
        <authorList>
            <person name="Lanie J.A."/>
            <person name="Ng W.-L."/>
            <person name="Kazmierczak K.M."/>
            <person name="Andrzejewski T.M."/>
            <person name="Davidsen T.M."/>
            <person name="Wayne K.J."/>
            <person name="Tettelin H."/>
            <person name="Glass J.I."/>
            <person name="Rusch D."/>
            <person name="Podicherti R."/>
            <person name="Tsui H.-C.T."/>
            <person name="Winkler M.E."/>
        </authorList>
    </citation>
    <scope>NUCLEOTIDE SEQUENCE</scope>
</reference>
<evidence type="ECO:0000259" key="8">
    <source>
        <dbReference type="PROSITE" id="PS50165"/>
    </source>
</evidence>
<dbReference type="Pfam" id="PF01541">
    <property type="entry name" value="GIY-YIG"/>
    <property type="match status" value="1"/>
</dbReference>
<dbReference type="SUPFAM" id="SSF82771">
    <property type="entry name" value="GIY-YIG endonuclease"/>
    <property type="match status" value="1"/>
</dbReference>
<dbReference type="Pfam" id="PF22920">
    <property type="entry name" value="UvrC_RNaseH"/>
    <property type="match status" value="1"/>
</dbReference>
<dbReference type="Pfam" id="PF02151">
    <property type="entry name" value="UVR"/>
    <property type="match status" value="1"/>
</dbReference>
<dbReference type="PANTHER" id="PTHR30562:SF1">
    <property type="entry name" value="UVRABC SYSTEM PROTEIN C"/>
    <property type="match status" value="1"/>
</dbReference>
<dbReference type="PROSITE" id="PS50151">
    <property type="entry name" value="UVR"/>
    <property type="match status" value="1"/>
</dbReference>
<sequence>MLNKKNKIIYVGKAQSLKKRLPSYFRKTQIDKKISFMMGQVTNIELTITNTENEALILEYNLIKRYKPRFNVVLRDGKSYPYIHITTDQNFPQLQFYRGKTNKKGKYFGPFPNTSAARKSIGELQKLFLIRQCDDSTFKNRSRPCLQYQLKRCSAPCVNLITQEEYLKDVDASLLFLEGKSKKVISYLIERMDIFSEKKEYEKAAKIRDQIKRFKGIEAEQLVSEISSVNLDILGIASKFNMHCVAILSVRNGKVLGTRYYFPKISGSPGKDKIQHGFLSQHYVNEKNAPSEIIVEYNVQGREILEENLSTHSGHKVKIKNHTRARRRKWLDLAKTNANQGLKIELAKKTKINVQLSELGKVLDIKGNISRLECF</sequence>
<evidence type="ECO:0000256" key="2">
    <source>
        <dbReference type="ARBA" id="ARBA00022763"/>
    </source>
</evidence>
<dbReference type="InterPro" id="IPR047296">
    <property type="entry name" value="GIY-YIG_UvrC_Cho"/>
</dbReference>